<dbReference type="SMART" id="SM01345">
    <property type="entry name" value="Rapamycin_bind"/>
    <property type="match status" value="1"/>
</dbReference>
<keyword evidence="1" id="KW-0175">Coiled coil</keyword>
<accession>A0A4W5LM13</accession>
<reference evidence="2" key="3">
    <citation type="submission" date="2025-09" db="UniProtKB">
        <authorList>
            <consortium name="Ensembl"/>
        </authorList>
    </citation>
    <scope>IDENTIFICATION</scope>
</reference>
<feature type="coiled-coil region" evidence="1">
    <location>
        <begin position="18"/>
        <end position="52"/>
    </location>
</feature>
<dbReference type="Ensembl" id="ENSHHUT00000027393.1">
    <property type="protein sequence ID" value="ENSHHUP00000026350.1"/>
    <property type="gene ID" value="ENSHHUG00000016689.1"/>
</dbReference>
<reference evidence="3" key="1">
    <citation type="submission" date="2018-06" db="EMBL/GenBank/DDBJ databases">
        <title>Genome assembly of Danube salmon.</title>
        <authorList>
            <person name="Macqueen D.J."/>
            <person name="Gundappa M.K."/>
        </authorList>
    </citation>
    <scope>NUCLEOTIDE SEQUENCE [LARGE SCALE GENOMIC DNA]</scope>
</reference>
<organism evidence="2 3">
    <name type="scientific">Hucho hucho</name>
    <name type="common">huchen</name>
    <dbReference type="NCBI Taxonomy" id="62062"/>
    <lineage>
        <taxon>Eukaryota</taxon>
        <taxon>Metazoa</taxon>
        <taxon>Chordata</taxon>
        <taxon>Craniata</taxon>
        <taxon>Vertebrata</taxon>
        <taxon>Euteleostomi</taxon>
        <taxon>Actinopterygii</taxon>
        <taxon>Neopterygii</taxon>
        <taxon>Teleostei</taxon>
        <taxon>Protacanthopterygii</taxon>
        <taxon>Salmoniformes</taxon>
        <taxon>Salmonidae</taxon>
        <taxon>Salmoninae</taxon>
        <taxon>Hucho</taxon>
    </lineage>
</organism>
<dbReference type="GeneTree" id="ENSGT00940000154776"/>
<dbReference type="STRING" id="62062.ENSHHUP00000026350"/>
<dbReference type="Proteomes" id="UP000314982">
    <property type="component" value="Unassembled WGS sequence"/>
</dbReference>
<name>A0A4W5LM13_9TELE</name>
<evidence type="ECO:0000313" key="2">
    <source>
        <dbReference type="Ensembl" id="ENSHHUP00000026350.1"/>
    </source>
</evidence>
<sequence length="132" mass="15098">MLVGELRRVTLLWDELWLGVLQQQHMHVLRRIQQLEDEVKRVQNNNTLRKEEKVAIMCEKHSALMRPVVFALDHVRSITTTPAETPHETWFQQTYGDAITSALERLKSPHNPANPASSWVPFKQVGPGLLGG</sequence>
<keyword evidence="3" id="KW-1185">Reference proteome</keyword>
<proteinExistence type="predicted"/>
<reference evidence="2" key="2">
    <citation type="submission" date="2025-08" db="UniProtKB">
        <authorList>
            <consortium name="Ensembl"/>
        </authorList>
    </citation>
    <scope>IDENTIFICATION</scope>
</reference>
<evidence type="ECO:0000256" key="1">
    <source>
        <dbReference type="SAM" id="Coils"/>
    </source>
</evidence>
<protein>
    <submittedName>
        <fullName evidence="2">Uncharacterized protein</fullName>
    </submittedName>
</protein>
<dbReference type="AlphaFoldDB" id="A0A4W5LM13"/>
<evidence type="ECO:0000313" key="3">
    <source>
        <dbReference type="Proteomes" id="UP000314982"/>
    </source>
</evidence>